<evidence type="ECO:0000259" key="1">
    <source>
        <dbReference type="Pfam" id="PF00582"/>
    </source>
</evidence>
<sequence>MTAPRSVLCALGGTDRDGMLVAIGASLADRTGSALSLLETHLELSLMGPDAVAPAPIISPQVEAETTAERERRLQRLAGSVGHPEARCEALPGPAQTVLSQASQRDDVAWLVAGDRGGSVLRAVLQGSVTRGLLDHAGCPVAVVTPDATTAALTDPHAVVCAVGESAGARRTVEVAAELAGALDTTLVVVHAVDDDGGPRQSVDPLLGELLSQVPAGVPARGVAVTGSPVDALVDALHEEHAGVVVTGAPGRGLLRAALGGSVPHTLLGRLDRQIAVVVPDH</sequence>
<gene>
    <name evidence="2" type="ORF">FSW04_12325</name>
</gene>
<name>A0A5B8U5W1_9ACTN</name>
<dbReference type="PANTHER" id="PTHR46553:SF3">
    <property type="entry name" value="ADENINE NUCLEOTIDE ALPHA HYDROLASES-LIKE SUPERFAMILY PROTEIN"/>
    <property type="match status" value="1"/>
</dbReference>
<dbReference type="KEGG" id="bsol:FSW04_12325"/>
<dbReference type="EMBL" id="CP042430">
    <property type="protein sequence ID" value="QEC48275.1"/>
    <property type="molecule type" value="Genomic_DNA"/>
</dbReference>
<dbReference type="Pfam" id="PF00582">
    <property type="entry name" value="Usp"/>
    <property type="match status" value="2"/>
</dbReference>
<organism evidence="2 3">
    <name type="scientific">Baekduia soli</name>
    <dbReference type="NCBI Taxonomy" id="496014"/>
    <lineage>
        <taxon>Bacteria</taxon>
        <taxon>Bacillati</taxon>
        <taxon>Actinomycetota</taxon>
        <taxon>Thermoleophilia</taxon>
        <taxon>Solirubrobacterales</taxon>
        <taxon>Baekduiaceae</taxon>
        <taxon>Baekduia</taxon>
    </lineage>
</organism>
<dbReference type="SUPFAM" id="SSF52402">
    <property type="entry name" value="Adenine nucleotide alpha hydrolases-like"/>
    <property type="match status" value="2"/>
</dbReference>
<evidence type="ECO:0000313" key="3">
    <source>
        <dbReference type="Proteomes" id="UP000321805"/>
    </source>
</evidence>
<accession>A0A5B8U5W1</accession>
<protein>
    <submittedName>
        <fullName evidence="2">Universal stress protein</fullName>
    </submittedName>
</protein>
<keyword evidence="3" id="KW-1185">Reference proteome</keyword>
<dbReference type="AlphaFoldDB" id="A0A5B8U5W1"/>
<evidence type="ECO:0000313" key="2">
    <source>
        <dbReference type="EMBL" id="QEC48275.1"/>
    </source>
</evidence>
<dbReference type="Proteomes" id="UP000321805">
    <property type="component" value="Chromosome"/>
</dbReference>
<dbReference type="InterPro" id="IPR006016">
    <property type="entry name" value="UspA"/>
</dbReference>
<dbReference type="RefSeq" id="WP_146919632.1">
    <property type="nucleotide sequence ID" value="NZ_CP042430.1"/>
</dbReference>
<dbReference type="PANTHER" id="PTHR46553">
    <property type="entry name" value="ADENINE NUCLEOTIDE ALPHA HYDROLASES-LIKE SUPERFAMILY PROTEIN"/>
    <property type="match status" value="1"/>
</dbReference>
<feature type="domain" description="UspA" evidence="1">
    <location>
        <begin position="5"/>
        <end position="144"/>
    </location>
</feature>
<proteinExistence type="predicted"/>
<dbReference type="CDD" id="cd00293">
    <property type="entry name" value="USP-like"/>
    <property type="match status" value="2"/>
</dbReference>
<dbReference type="Gene3D" id="3.40.50.620">
    <property type="entry name" value="HUPs"/>
    <property type="match status" value="2"/>
</dbReference>
<dbReference type="InterPro" id="IPR014729">
    <property type="entry name" value="Rossmann-like_a/b/a_fold"/>
</dbReference>
<feature type="domain" description="UspA" evidence="1">
    <location>
        <begin position="159"/>
        <end position="277"/>
    </location>
</feature>
<reference evidence="2 3" key="1">
    <citation type="journal article" date="2018" name="J. Microbiol.">
        <title>Baekduia soli gen. nov., sp. nov., a novel bacterium isolated from the soil of Baekdu Mountain and proposal of a novel family name, Baekduiaceae fam. nov.</title>
        <authorList>
            <person name="An D.S."/>
            <person name="Siddiqi M.Z."/>
            <person name="Kim K.H."/>
            <person name="Yu H.S."/>
            <person name="Im W.T."/>
        </authorList>
    </citation>
    <scope>NUCLEOTIDE SEQUENCE [LARGE SCALE GENOMIC DNA]</scope>
    <source>
        <strain evidence="2 3">BR7-21</strain>
    </source>
</reference>